<reference evidence="2" key="2">
    <citation type="submission" date="2015-06" db="UniProtKB">
        <authorList>
            <consortium name="EnsemblPlants"/>
        </authorList>
    </citation>
    <scope>IDENTIFICATION</scope>
    <source>
        <strain evidence="2">DM1-3 516 R44</strain>
    </source>
</reference>
<dbReference type="PaxDb" id="4113-PGSC0003DMT400053574"/>
<dbReference type="HOGENOM" id="CLU_2780829_0_0_1"/>
<evidence type="ECO:0000313" key="3">
    <source>
        <dbReference type="Proteomes" id="UP000011115"/>
    </source>
</evidence>
<dbReference type="AlphaFoldDB" id="M1BV54"/>
<proteinExistence type="predicted"/>
<dbReference type="Gramene" id="PGSC0003DMT400053574">
    <property type="protein sequence ID" value="PGSC0003DMT400053574"/>
    <property type="gene ID" value="PGSC0003DMG402020784"/>
</dbReference>
<keyword evidence="1" id="KW-0732">Signal</keyword>
<reference evidence="3" key="1">
    <citation type="journal article" date="2011" name="Nature">
        <title>Genome sequence and analysis of the tuber crop potato.</title>
        <authorList>
            <consortium name="The Potato Genome Sequencing Consortium"/>
        </authorList>
    </citation>
    <scope>NUCLEOTIDE SEQUENCE [LARGE SCALE GENOMIC DNA]</scope>
    <source>
        <strain evidence="3">cv. DM1-3 516 R44</strain>
    </source>
</reference>
<protein>
    <submittedName>
        <fullName evidence="2">Uncharacterized protein</fullName>
    </submittedName>
</protein>
<evidence type="ECO:0000256" key="1">
    <source>
        <dbReference type="SAM" id="SignalP"/>
    </source>
</evidence>
<sequence length="69" mass="8436">MERLQHLKSFLCGLWRFLWADWTCKCEIMKVDVLFRHAILLVSSICYWKQSCQWHSNNELFNRDKSKVD</sequence>
<accession>M1BV54</accession>
<keyword evidence="3" id="KW-1185">Reference proteome</keyword>
<feature type="signal peptide" evidence="1">
    <location>
        <begin position="1"/>
        <end position="20"/>
    </location>
</feature>
<dbReference type="Proteomes" id="UP000011115">
    <property type="component" value="Unassembled WGS sequence"/>
</dbReference>
<feature type="chain" id="PRO_5004013770" evidence="1">
    <location>
        <begin position="21"/>
        <end position="69"/>
    </location>
</feature>
<dbReference type="EnsemblPlants" id="PGSC0003DMT400053574">
    <property type="protein sequence ID" value="PGSC0003DMT400053574"/>
    <property type="gene ID" value="PGSC0003DMG402020784"/>
</dbReference>
<evidence type="ECO:0000313" key="2">
    <source>
        <dbReference type="EnsemblPlants" id="PGSC0003DMT400053574"/>
    </source>
</evidence>
<name>M1BV54_SOLTU</name>
<dbReference type="InParanoid" id="M1BV54"/>
<organism evidence="2 3">
    <name type="scientific">Solanum tuberosum</name>
    <name type="common">Potato</name>
    <dbReference type="NCBI Taxonomy" id="4113"/>
    <lineage>
        <taxon>Eukaryota</taxon>
        <taxon>Viridiplantae</taxon>
        <taxon>Streptophyta</taxon>
        <taxon>Embryophyta</taxon>
        <taxon>Tracheophyta</taxon>
        <taxon>Spermatophyta</taxon>
        <taxon>Magnoliopsida</taxon>
        <taxon>eudicotyledons</taxon>
        <taxon>Gunneridae</taxon>
        <taxon>Pentapetalae</taxon>
        <taxon>asterids</taxon>
        <taxon>lamiids</taxon>
        <taxon>Solanales</taxon>
        <taxon>Solanaceae</taxon>
        <taxon>Solanoideae</taxon>
        <taxon>Solaneae</taxon>
        <taxon>Solanum</taxon>
    </lineage>
</organism>